<organism evidence="9 10">
    <name type="scientific">Candidatus Muproteobacteria bacterium RIFCSPLOWO2_01_FULL_60_18</name>
    <dbReference type="NCBI Taxonomy" id="1817768"/>
    <lineage>
        <taxon>Bacteria</taxon>
        <taxon>Pseudomonadati</taxon>
        <taxon>Pseudomonadota</taxon>
        <taxon>Candidatus Muproteobacteria</taxon>
    </lineage>
</organism>
<evidence type="ECO:0000256" key="2">
    <source>
        <dbReference type="ARBA" id="ARBA00022729"/>
    </source>
</evidence>
<feature type="region of interest" description="Disordered" evidence="7">
    <location>
        <begin position="42"/>
        <end position="65"/>
    </location>
</feature>
<dbReference type="EMBL" id="MFTC01000080">
    <property type="protein sequence ID" value="OGI50000.1"/>
    <property type="molecule type" value="Genomic_DNA"/>
</dbReference>
<evidence type="ECO:0000313" key="10">
    <source>
        <dbReference type="Proteomes" id="UP000179037"/>
    </source>
</evidence>
<keyword evidence="6" id="KW-0449">Lipoprotein</keyword>
<comment type="caution">
    <text evidence="9">The sequence shown here is derived from an EMBL/GenBank/DDBJ whole genome shotgun (WGS) entry which is preliminary data.</text>
</comment>
<gene>
    <name evidence="9" type="ORF">A3A87_01345</name>
</gene>
<evidence type="ECO:0000313" key="9">
    <source>
        <dbReference type="EMBL" id="OGI50000.1"/>
    </source>
</evidence>
<dbReference type="STRING" id="1817768.A3A87_01345"/>
<keyword evidence="2" id="KW-0732">Signal</keyword>
<dbReference type="Proteomes" id="UP000179037">
    <property type="component" value="Unassembled WGS sequence"/>
</dbReference>
<dbReference type="InterPro" id="IPR032831">
    <property type="entry name" value="LptM_cons"/>
</dbReference>
<dbReference type="AlphaFoldDB" id="A0A1F6TY11"/>
<keyword evidence="8" id="KW-1133">Transmembrane helix</keyword>
<name>A0A1F6TY11_9PROT</name>
<keyword evidence="5" id="KW-0998">Cell outer membrane</keyword>
<evidence type="ECO:0000256" key="8">
    <source>
        <dbReference type="SAM" id="Phobius"/>
    </source>
</evidence>
<evidence type="ECO:0000256" key="6">
    <source>
        <dbReference type="ARBA" id="ARBA00023288"/>
    </source>
</evidence>
<dbReference type="NCBIfam" id="NF047847">
    <property type="entry name" value="SS_mature_LptM"/>
    <property type="match status" value="1"/>
</dbReference>
<evidence type="ECO:0000256" key="5">
    <source>
        <dbReference type="ARBA" id="ARBA00023237"/>
    </source>
</evidence>
<comment type="subcellular location">
    <subcellularLocation>
        <location evidence="1">Cell outer membrane</location>
        <topology evidence="1">Lipid-anchor</topology>
    </subcellularLocation>
</comment>
<evidence type="ECO:0000256" key="3">
    <source>
        <dbReference type="ARBA" id="ARBA00023136"/>
    </source>
</evidence>
<dbReference type="PROSITE" id="PS51257">
    <property type="entry name" value="PROKAR_LIPOPROTEIN"/>
    <property type="match status" value="1"/>
</dbReference>
<evidence type="ECO:0000256" key="4">
    <source>
        <dbReference type="ARBA" id="ARBA00023139"/>
    </source>
</evidence>
<feature type="transmembrane region" description="Helical" evidence="8">
    <location>
        <begin position="16"/>
        <end position="33"/>
    </location>
</feature>
<feature type="compositionally biased region" description="Polar residues" evidence="7">
    <location>
        <begin position="53"/>
        <end position="65"/>
    </location>
</feature>
<evidence type="ECO:0008006" key="11">
    <source>
        <dbReference type="Google" id="ProtNLM"/>
    </source>
</evidence>
<keyword evidence="3 8" id="KW-0472">Membrane</keyword>
<keyword evidence="4" id="KW-0564">Palmitate</keyword>
<proteinExistence type="predicted"/>
<keyword evidence="8" id="KW-0812">Transmembrane</keyword>
<sequence length="65" mass="6922">MNLRSNHFPSGRCKPWIMRLGMAFAVMLIVACGKKGPLYLPDDAAAPARTGGQAVNPSPTQPGKQ</sequence>
<accession>A0A1F6TY11</accession>
<protein>
    <recommendedName>
        <fullName evidence="11">Lipoprotein</fullName>
    </recommendedName>
</protein>
<evidence type="ECO:0000256" key="7">
    <source>
        <dbReference type="SAM" id="MobiDB-lite"/>
    </source>
</evidence>
<evidence type="ECO:0000256" key="1">
    <source>
        <dbReference type="ARBA" id="ARBA00004459"/>
    </source>
</evidence>
<reference evidence="9 10" key="1">
    <citation type="journal article" date="2016" name="Nat. Commun.">
        <title>Thousands of microbial genomes shed light on interconnected biogeochemical processes in an aquifer system.</title>
        <authorList>
            <person name="Anantharaman K."/>
            <person name="Brown C.T."/>
            <person name="Hug L.A."/>
            <person name="Sharon I."/>
            <person name="Castelle C.J."/>
            <person name="Probst A.J."/>
            <person name="Thomas B.C."/>
            <person name="Singh A."/>
            <person name="Wilkins M.J."/>
            <person name="Karaoz U."/>
            <person name="Brodie E.L."/>
            <person name="Williams K.H."/>
            <person name="Hubbard S.S."/>
            <person name="Banfield J.F."/>
        </authorList>
    </citation>
    <scope>NUCLEOTIDE SEQUENCE [LARGE SCALE GENOMIC DNA]</scope>
</reference>